<organism evidence="3 4">
    <name type="scientific">Microdochium bolleyi</name>
    <dbReference type="NCBI Taxonomy" id="196109"/>
    <lineage>
        <taxon>Eukaryota</taxon>
        <taxon>Fungi</taxon>
        <taxon>Dikarya</taxon>
        <taxon>Ascomycota</taxon>
        <taxon>Pezizomycotina</taxon>
        <taxon>Sordariomycetes</taxon>
        <taxon>Xylariomycetidae</taxon>
        <taxon>Xylariales</taxon>
        <taxon>Microdochiaceae</taxon>
        <taxon>Microdochium</taxon>
    </lineage>
</organism>
<dbReference type="AlphaFoldDB" id="A0A136IR26"/>
<keyword evidence="2" id="KW-0472">Membrane</keyword>
<accession>A0A136IR26</accession>
<evidence type="ECO:0000256" key="1">
    <source>
        <dbReference type="SAM" id="MobiDB-lite"/>
    </source>
</evidence>
<dbReference type="Proteomes" id="UP000070501">
    <property type="component" value="Unassembled WGS sequence"/>
</dbReference>
<feature type="region of interest" description="Disordered" evidence="1">
    <location>
        <begin position="110"/>
        <end position="132"/>
    </location>
</feature>
<feature type="compositionally biased region" description="Basic and acidic residues" evidence="1">
    <location>
        <begin position="111"/>
        <end position="132"/>
    </location>
</feature>
<reference evidence="4" key="1">
    <citation type="submission" date="2016-02" db="EMBL/GenBank/DDBJ databases">
        <title>Draft genome sequence of Microdochium bolleyi, a fungal endophyte of beachgrass.</title>
        <authorList>
            <consortium name="DOE Joint Genome Institute"/>
            <person name="David A.S."/>
            <person name="May G."/>
            <person name="Haridas S."/>
            <person name="Lim J."/>
            <person name="Wang M."/>
            <person name="Labutti K."/>
            <person name="Lipzen A."/>
            <person name="Barry K."/>
            <person name="Grigoriev I.V."/>
        </authorList>
    </citation>
    <scope>NUCLEOTIDE SEQUENCE [LARGE SCALE GENOMIC DNA]</scope>
    <source>
        <strain evidence="4">J235TASD1</strain>
    </source>
</reference>
<keyword evidence="2" id="KW-1133">Transmembrane helix</keyword>
<dbReference type="EMBL" id="KQ964263">
    <property type="protein sequence ID" value="KXJ87336.1"/>
    <property type="molecule type" value="Genomic_DNA"/>
</dbReference>
<sequence length="141" mass="15884">MQPVQAPTWLAWVRSSGAGVCVSVCVWTLLRAQRIRLELPRNLKDRAAEVRSLRSRQRRVCGSTSSVGTRALPSVRCYRVVPWLGGRLAQRADRSPLVGRPWREAYLLGTRDGEGRDPDPAEARERRERERLGCVCCRSGS</sequence>
<keyword evidence="4" id="KW-1185">Reference proteome</keyword>
<protein>
    <submittedName>
        <fullName evidence="3">Uncharacterized protein</fullName>
    </submittedName>
</protein>
<evidence type="ECO:0000256" key="2">
    <source>
        <dbReference type="SAM" id="Phobius"/>
    </source>
</evidence>
<evidence type="ECO:0000313" key="4">
    <source>
        <dbReference type="Proteomes" id="UP000070501"/>
    </source>
</evidence>
<proteinExistence type="predicted"/>
<name>A0A136IR26_9PEZI</name>
<evidence type="ECO:0000313" key="3">
    <source>
        <dbReference type="EMBL" id="KXJ87336.1"/>
    </source>
</evidence>
<dbReference type="InParanoid" id="A0A136IR26"/>
<keyword evidence="2" id="KW-0812">Transmembrane</keyword>
<feature type="transmembrane region" description="Helical" evidence="2">
    <location>
        <begin position="12"/>
        <end position="30"/>
    </location>
</feature>
<gene>
    <name evidence="3" type="ORF">Micbo1qcDRAFT_23131</name>
</gene>